<evidence type="ECO:0000256" key="1">
    <source>
        <dbReference type="ARBA" id="ARBA00004141"/>
    </source>
</evidence>
<dbReference type="InterPro" id="IPR000276">
    <property type="entry name" value="GPCR_Rhodpsn"/>
</dbReference>
<dbReference type="SUPFAM" id="SSF81321">
    <property type="entry name" value="Family A G protein-coupled receptor-like"/>
    <property type="match status" value="1"/>
</dbReference>
<feature type="transmembrane region" description="Helical" evidence="8">
    <location>
        <begin position="63"/>
        <end position="83"/>
    </location>
</feature>
<sequence>MNSTEILNVTNETTPYEPPFDHTEITLTWIILMPLCVFGIIANFVTIVVIVTSVNLRASTFNYFIVSLCVSDLLSSLISPLHAYRRTWGFIDWQWSDFLCKMFWSIDLWTSFVTSSHVLTFASLRFISLQWPFRFNSISKKHAKVMIASIWIVAFCIGFVPFSIWFGATKRDRTSPLPNSKWPSCTLHIEWLQEFKLFTLICYTLLFFLPISLVILLSIGIAIKVKALRKNRTKLKGRGNDDTSAEKKRRNKENQILLQLALIIASFLLGYVPHSVFQFYTVRVPSLTHQHRVFDWWFGSFEYFALRFSECLNPIFYNIASRKMRQETKNLFKRCLMTSSARIESKTVESSSPNDLRL</sequence>
<evidence type="ECO:0000256" key="3">
    <source>
        <dbReference type="ARBA" id="ARBA00022989"/>
    </source>
</evidence>
<keyword evidence="2 8" id="KW-0812">Transmembrane</keyword>
<dbReference type="CDD" id="cd00637">
    <property type="entry name" value="7tm_classA_rhodopsin-like"/>
    <property type="match status" value="1"/>
</dbReference>
<keyword evidence="5 8" id="KW-0472">Membrane</keyword>
<dbReference type="PROSITE" id="PS50262">
    <property type="entry name" value="G_PROTEIN_RECEP_F1_2"/>
    <property type="match status" value="1"/>
</dbReference>
<organism evidence="10 11">
    <name type="scientific">Clavelina lepadiformis</name>
    <name type="common">Light-bulb sea squirt</name>
    <name type="synonym">Ascidia lepadiformis</name>
    <dbReference type="NCBI Taxonomy" id="159417"/>
    <lineage>
        <taxon>Eukaryota</taxon>
        <taxon>Metazoa</taxon>
        <taxon>Chordata</taxon>
        <taxon>Tunicata</taxon>
        <taxon>Ascidiacea</taxon>
        <taxon>Aplousobranchia</taxon>
        <taxon>Clavelinidae</taxon>
        <taxon>Clavelina</taxon>
    </lineage>
</organism>
<feature type="transmembrane region" description="Helical" evidence="8">
    <location>
        <begin position="145"/>
        <end position="168"/>
    </location>
</feature>
<dbReference type="PRINTS" id="PR00237">
    <property type="entry name" value="GPCRRHODOPSN"/>
</dbReference>
<comment type="caution">
    <text evidence="10">The sequence shown here is derived from an EMBL/GenBank/DDBJ whole genome shotgun (WGS) entry which is preliminary data.</text>
</comment>
<feature type="transmembrane region" description="Helical" evidence="8">
    <location>
        <begin position="197"/>
        <end position="223"/>
    </location>
</feature>
<dbReference type="Proteomes" id="UP001642483">
    <property type="component" value="Unassembled WGS sequence"/>
</dbReference>
<feature type="transmembrane region" description="Helical" evidence="8">
    <location>
        <begin position="27"/>
        <end position="51"/>
    </location>
</feature>
<keyword evidence="7" id="KW-0807">Transducer</keyword>
<gene>
    <name evidence="10" type="ORF">CVLEPA_LOCUS4100</name>
</gene>
<dbReference type="PANTHER" id="PTHR24243:SF234">
    <property type="entry name" value="GROWTH HORMONE SECRETAGOGUE RECEPTOR TYPE 1-LIKE"/>
    <property type="match status" value="1"/>
</dbReference>
<evidence type="ECO:0000256" key="7">
    <source>
        <dbReference type="ARBA" id="ARBA00023224"/>
    </source>
</evidence>
<accession>A0ABP0F6L6</accession>
<feature type="transmembrane region" description="Helical" evidence="8">
    <location>
        <begin position="256"/>
        <end position="276"/>
    </location>
</feature>
<dbReference type="EMBL" id="CAWYQH010000013">
    <property type="protein sequence ID" value="CAK8674398.1"/>
    <property type="molecule type" value="Genomic_DNA"/>
</dbReference>
<dbReference type="PANTHER" id="PTHR24243">
    <property type="entry name" value="G-PROTEIN COUPLED RECEPTOR"/>
    <property type="match status" value="1"/>
</dbReference>
<reference evidence="10 11" key="1">
    <citation type="submission" date="2024-02" db="EMBL/GenBank/DDBJ databases">
        <authorList>
            <person name="Daric V."/>
            <person name="Darras S."/>
        </authorList>
    </citation>
    <scope>NUCLEOTIDE SEQUENCE [LARGE SCALE GENOMIC DNA]</scope>
</reference>
<feature type="transmembrane region" description="Helical" evidence="8">
    <location>
        <begin position="103"/>
        <end position="124"/>
    </location>
</feature>
<evidence type="ECO:0000313" key="10">
    <source>
        <dbReference type="EMBL" id="CAK8674398.1"/>
    </source>
</evidence>
<evidence type="ECO:0000256" key="4">
    <source>
        <dbReference type="ARBA" id="ARBA00023040"/>
    </source>
</evidence>
<keyword evidence="3 8" id="KW-1133">Transmembrane helix</keyword>
<proteinExistence type="predicted"/>
<dbReference type="Pfam" id="PF00001">
    <property type="entry name" value="7tm_1"/>
    <property type="match status" value="1"/>
</dbReference>
<evidence type="ECO:0000256" key="5">
    <source>
        <dbReference type="ARBA" id="ARBA00023136"/>
    </source>
</evidence>
<evidence type="ECO:0000313" key="11">
    <source>
        <dbReference type="Proteomes" id="UP001642483"/>
    </source>
</evidence>
<evidence type="ECO:0000256" key="8">
    <source>
        <dbReference type="SAM" id="Phobius"/>
    </source>
</evidence>
<name>A0ABP0F6L6_CLALP</name>
<evidence type="ECO:0000256" key="6">
    <source>
        <dbReference type="ARBA" id="ARBA00023170"/>
    </source>
</evidence>
<dbReference type="Gene3D" id="1.20.1070.10">
    <property type="entry name" value="Rhodopsin 7-helix transmembrane proteins"/>
    <property type="match status" value="1"/>
</dbReference>
<feature type="transmembrane region" description="Helical" evidence="8">
    <location>
        <begin position="296"/>
        <end position="320"/>
    </location>
</feature>
<feature type="domain" description="G-protein coupled receptors family 1 profile" evidence="9">
    <location>
        <begin position="42"/>
        <end position="317"/>
    </location>
</feature>
<protein>
    <recommendedName>
        <fullName evidence="9">G-protein coupled receptors family 1 profile domain-containing protein</fullName>
    </recommendedName>
</protein>
<dbReference type="InterPro" id="IPR017452">
    <property type="entry name" value="GPCR_Rhodpsn_7TM"/>
</dbReference>
<evidence type="ECO:0000259" key="9">
    <source>
        <dbReference type="PROSITE" id="PS50262"/>
    </source>
</evidence>
<keyword evidence="6" id="KW-0675">Receptor</keyword>
<keyword evidence="4" id="KW-0297">G-protein coupled receptor</keyword>
<evidence type="ECO:0000256" key="2">
    <source>
        <dbReference type="ARBA" id="ARBA00022692"/>
    </source>
</evidence>
<comment type="subcellular location">
    <subcellularLocation>
        <location evidence="1">Membrane</location>
        <topology evidence="1">Multi-pass membrane protein</topology>
    </subcellularLocation>
</comment>
<keyword evidence="11" id="KW-1185">Reference proteome</keyword>